<reference evidence="5 6" key="1">
    <citation type="submission" date="2019-02" db="EMBL/GenBank/DDBJ databases">
        <authorList>
            <consortium name="Pathogen Informatics"/>
        </authorList>
    </citation>
    <scope>NUCLEOTIDE SEQUENCE [LARGE SCALE GENOMIC DNA]</scope>
    <source>
        <strain evidence="5 6">3012STDY6756504</strain>
    </source>
</reference>
<dbReference type="RefSeq" id="WP_130916783.1">
    <property type="nucleotide sequence ID" value="NZ_JADLPI010000003.1"/>
</dbReference>
<proteinExistence type="inferred from homology"/>
<sequence>MNRVPDPDDFEVARIFLRRLGITPEQLLGASSAGRTAPTFAAIVPLVYASMPDSQTREIYNCYWRKLLAVEGWADRRIDEPSKSDFVRLFDQLRAERQVRSSDRGGQSVIEHAVSALRRLYQYAVECEFIAPADNIARQLDKPVQLESRRHALPASTLTAIYKIAATTGQDPELDVLLLRLHTETACRRGGAIGLRPIDLNAPQCLIRLREKGRKERWQPVSPSLMAALLRHATERGATGDQQLLRSRKGVPIAEGRYRGLFSRLARYLPEIAMMGISIHWMRHTTLTWVERNYSEAVARAYAGHTRRPGRNATAVYTSAGLQEIADALAALTGEPHPIATSADTAERNSFWGNQQ</sequence>
<dbReference type="InterPro" id="IPR050090">
    <property type="entry name" value="Tyrosine_recombinase_XerCD"/>
</dbReference>
<dbReference type="PROSITE" id="PS51898">
    <property type="entry name" value="TYR_RECOMBINASE"/>
    <property type="match status" value="1"/>
</dbReference>
<dbReference type="PANTHER" id="PTHR30349">
    <property type="entry name" value="PHAGE INTEGRASE-RELATED"/>
    <property type="match status" value="1"/>
</dbReference>
<dbReference type="InterPro" id="IPR002104">
    <property type="entry name" value="Integrase_catalytic"/>
</dbReference>
<evidence type="ECO:0000256" key="2">
    <source>
        <dbReference type="ARBA" id="ARBA00023125"/>
    </source>
</evidence>
<evidence type="ECO:0000313" key="6">
    <source>
        <dbReference type="Proteomes" id="UP000290439"/>
    </source>
</evidence>
<dbReference type="GO" id="GO:0006310">
    <property type="term" value="P:DNA recombination"/>
    <property type="evidence" value="ECO:0007669"/>
    <property type="project" value="UniProtKB-KW"/>
</dbReference>
<dbReference type="Gene3D" id="1.10.443.10">
    <property type="entry name" value="Intergrase catalytic core"/>
    <property type="match status" value="1"/>
</dbReference>
<organism evidence="5 6">
    <name type="scientific">Nocardia cyriacigeorgica</name>
    <dbReference type="NCBI Taxonomy" id="135487"/>
    <lineage>
        <taxon>Bacteria</taxon>
        <taxon>Bacillati</taxon>
        <taxon>Actinomycetota</taxon>
        <taxon>Actinomycetes</taxon>
        <taxon>Mycobacteriales</taxon>
        <taxon>Nocardiaceae</taxon>
        <taxon>Nocardia</taxon>
    </lineage>
</organism>
<dbReference type="Gene3D" id="1.10.150.130">
    <property type="match status" value="1"/>
</dbReference>
<protein>
    <submittedName>
        <fullName evidence="5">Site-specific tyrosine recombinase XerC</fullName>
    </submittedName>
</protein>
<gene>
    <name evidence="5" type="ORF">NCTC10797_01797</name>
</gene>
<dbReference type="Proteomes" id="UP000290439">
    <property type="component" value="Chromosome"/>
</dbReference>
<dbReference type="PANTHER" id="PTHR30349:SF41">
    <property type="entry name" value="INTEGRASE_RECOMBINASE PROTEIN MJ0367-RELATED"/>
    <property type="match status" value="1"/>
</dbReference>
<dbReference type="GO" id="GO:0003677">
    <property type="term" value="F:DNA binding"/>
    <property type="evidence" value="ECO:0007669"/>
    <property type="project" value="UniProtKB-KW"/>
</dbReference>
<dbReference type="CDD" id="cd00397">
    <property type="entry name" value="DNA_BRE_C"/>
    <property type="match status" value="1"/>
</dbReference>
<feature type="domain" description="Tyr recombinase" evidence="4">
    <location>
        <begin position="148"/>
        <end position="330"/>
    </location>
</feature>
<accession>A0A4U8VX91</accession>
<dbReference type="InterPro" id="IPR013762">
    <property type="entry name" value="Integrase-like_cat_sf"/>
</dbReference>
<dbReference type="GO" id="GO:0015074">
    <property type="term" value="P:DNA integration"/>
    <property type="evidence" value="ECO:0007669"/>
    <property type="project" value="InterPro"/>
</dbReference>
<evidence type="ECO:0000259" key="4">
    <source>
        <dbReference type="PROSITE" id="PS51898"/>
    </source>
</evidence>
<keyword evidence="2" id="KW-0238">DNA-binding</keyword>
<dbReference type="InterPro" id="IPR011010">
    <property type="entry name" value="DNA_brk_join_enz"/>
</dbReference>
<evidence type="ECO:0000256" key="1">
    <source>
        <dbReference type="ARBA" id="ARBA00008857"/>
    </source>
</evidence>
<dbReference type="SUPFAM" id="SSF56349">
    <property type="entry name" value="DNA breaking-rejoining enzymes"/>
    <property type="match status" value="1"/>
</dbReference>
<comment type="similarity">
    <text evidence="1">Belongs to the 'phage' integrase family.</text>
</comment>
<dbReference type="AlphaFoldDB" id="A0A4U8VX91"/>
<keyword evidence="3" id="KW-0233">DNA recombination</keyword>
<evidence type="ECO:0000313" key="5">
    <source>
        <dbReference type="EMBL" id="VFA98032.1"/>
    </source>
</evidence>
<evidence type="ECO:0000256" key="3">
    <source>
        <dbReference type="ARBA" id="ARBA00023172"/>
    </source>
</evidence>
<dbReference type="EMBL" id="LR215973">
    <property type="protein sequence ID" value="VFA98032.1"/>
    <property type="molecule type" value="Genomic_DNA"/>
</dbReference>
<dbReference type="Pfam" id="PF00589">
    <property type="entry name" value="Phage_integrase"/>
    <property type="match status" value="1"/>
</dbReference>
<dbReference type="InterPro" id="IPR010998">
    <property type="entry name" value="Integrase_recombinase_N"/>
</dbReference>
<name>A0A4U8VX91_9NOCA</name>